<gene>
    <name evidence="2" type="ORF">GWK10_05460</name>
</gene>
<dbReference type="EMBL" id="JAABOQ010000002">
    <property type="protein sequence ID" value="NER16647.1"/>
    <property type="molecule type" value="Genomic_DNA"/>
</dbReference>
<accession>A0A6M0CMG1</accession>
<keyword evidence="3" id="KW-1185">Reference proteome</keyword>
<comment type="caution">
    <text evidence="2">The sequence shown here is derived from an EMBL/GenBank/DDBJ whole genome shotgun (WGS) entry which is preliminary data.</text>
</comment>
<proteinExistence type="predicted"/>
<reference evidence="2 3" key="1">
    <citation type="submission" date="2020-01" db="EMBL/GenBank/DDBJ databases">
        <title>Spongiivirga citrea KCTC 32990T.</title>
        <authorList>
            <person name="Wang G."/>
        </authorList>
    </citation>
    <scope>NUCLEOTIDE SEQUENCE [LARGE SCALE GENOMIC DNA]</scope>
    <source>
        <strain evidence="2 3">KCTC 32990</strain>
    </source>
</reference>
<dbReference type="Proteomes" id="UP000474296">
    <property type="component" value="Unassembled WGS sequence"/>
</dbReference>
<dbReference type="RefSeq" id="WP_164030006.1">
    <property type="nucleotide sequence ID" value="NZ_JAABOQ010000002.1"/>
</dbReference>
<protein>
    <submittedName>
        <fullName evidence="2">Uncharacterized protein</fullName>
    </submittedName>
</protein>
<feature type="signal peptide" evidence="1">
    <location>
        <begin position="1"/>
        <end position="24"/>
    </location>
</feature>
<dbReference type="PROSITE" id="PS51257">
    <property type="entry name" value="PROKAR_LIPOPROTEIN"/>
    <property type="match status" value="1"/>
</dbReference>
<sequence>MKLGTQRLLLFLILFSFVSTLSCHDTDNNSLVADEAVEETTTLGGEAEVTEVTFTKNENDYTFSVRIKSPDTGCEQYANWWEIITEDGDLVYRRILGHSHVTEQPFTRSGGPVSVTEDQILIIRGHMNNSGYGTTIFKGTIKDGFEKTIIDNDFAKDLEEQQPLPSGCAF</sequence>
<dbReference type="AlphaFoldDB" id="A0A6M0CMG1"/>
<name>A0A6M0CMG1_9FLAO</name>
<keyword evidence="1" id="KW-0732">Signal</keyword>
<evidence type="ECO:0000313" key="2">
    <source>
        <dbReference type="EMBL" id="NER16647.1"/>
    </source>
</evidence>
<evidence type="ECO:0000313" key="3">
    <source>
        <dbReference type="Proteomes" id="UP000474296"/>
    </source>
</evidence>
<feature type="chain" id="PRO_5027074087" evidence="1">
    <location>
        <begin position="25"/>
        <end position="170"/>
    </location>
</feature>
<organism evidence="2 3">
    <name type="scientific">Spongiivirga citrea</name>
    <dbReference type="NCBI Taxonomy" id="1481457"/>
    <lineage>
        <taxon>Bacteria</taxon>
        <taxon>Pseudomonadati</taxon>
        <taxon>Bacteroidota</taxon>
        <taxon>Flavobacteriia</taxon>
        <taxon>Flavobacteriales</taxon>
        <taxon>Flavobacteriaceae</taxon>
        <taxon>Spongiivirga</taxon>
    </lineage>
</organism>
<evidence type="ECO:0000256" key="1">
    <source>
        <dbReference type="SAM" id="SignalP"/>
    </source>
</evidence>